<sequence>MVVEIKSSKDISKAKKAIDNNQPDKKFNAYKFCGVLKVDEDPLKIQQQLRDEWR</sequence>
<dbReference type="RefSeq" id="WP_171972580.1">
    <property type="nucleotide sequence ID" value="NZ_FPAM01000007.1"/>
</dbReference>
<gene>
    <name evidence="1" type="ORF">RG47T_4569</name>
</gene>
<comment type="caution">
    <text evidence="1">The sequence shown here is derived from an EMBL/GenBank/DDBJ whole genome shotgun (WGS) entry which is preliminary data.</text>
</comment>
<dbReference type="AlphaFoldDB" id="A0A1Q6A505"/>
<evidence type="ECO:0000313" key="1">
    <source>
        <dbReference type="EMBL" id="OKS89088.1"/>
    </source>
</evidence>
<organism evidence="1 2">
    <name type="scientific">Mucilaginibacter polytrichastri</name>
    <dbReference type="NCBI Taxonomy" id="1302689"/>
    <lineage>
        <taxon>Bacteria</taxon>
        <taxon>Pseudomonadati</taxon>
        <taxon>Bacteroidota</taxon>
        <taxon>Sphingobacteriia</taxon>
        <taxon>Sphingobacteriales</taxon>
        <taxon>Sphingobacteriaceae</taxon>
        <taxon>Mucilaginibacter</taxon>
    </lineage>
</organism>
<dbReference type="Proteomes" id="UP000186720">
    <property type="component" value="Unassembled WGS sequence"/>
</dbReference>
<protein>
    <submittedName>
        <fullName evidence="1">Uncharacterized protein</fullName>
    </submittedName>
</protein>
<dbReference type="EMBL" id="MPPL01000001">
    <property type="protein sequence ID" value="OKS89088.1"/>
    <property type="molecule type" value="Genomic_DNA"/>
</dbReference>
<proteinExistence type="predicted"/>
<evidence type="ECO:0000313" key="2">
    <source>
        <dbReference type="Proteomes" id="UP000186720"/>
    </source>
</evidence>
<accession>A0A1Q6A505</accession>
<name>A0A1Q6A505_9SPHI</name>
<reference evidence="1 2" key="1">
    <citation type="submission" date="2016-11" db="EMBL/GenBank/DDBJ databases">
        <title>Whole Genome Sequencing of Mucilaginibacter polytrichastri RG4-7(T) isolated from the moss sample.</title>
        <authorList>
            <person name="Li Y."/>
        </authorList>
    </citation>
    <scope>NUCLEOTIDE SEQUENCE [LARGE SCALE GENOMIC DNA]</scope>
    <source>
        <strain evidence="1 2">RG4-7</strain>
    </source>
</reference>
<dbReference type="STRING" id="1302689.RG47T_4569"/>
<keyword evidence="2" id="KW-1185">Reference proteome</keyword>